<dbReference type="PANTHER" id="PTHR43433:SF5">
    <property type="entry name" value="AB HYDROLASE-1 DOMAIN-CONTAINING PROTEIN"/>
    <property type="match status" value="1"/>
</dbReference>
<sequence length="325" mass="36491">MTSPATLVEKGHAEVGGNNRVDKIESLKIYYEIHGRGPNKLFFVMGLNTTSGSWEYQVKYFGAHPDFQVCIFDNRGVGWSGCSKFVDIFLNNSNLGWVRPGVTPDTSQMAQDAIGLMEHLEWTENIHVIGISMGGMIAQELVLLKPGYVRSLCLTSTTAGMTIPPIAAITTITRILFIKDPRIRINALVKILFTKEWLAESAPPGSTHKNNEERIIEDLRNRINRTRLQPVNGAIGQIAACLLHYVSPMRLQQIRDSIPQILVITGSWDNFVRPNNSFYLAEQLHADFEYWEGCGHVPCGEQIERYNTALENHFKKAGLIHSPRT</sequence>
<dbReference type="Pfam" id="PF12146">
    <property type="entry name" value="Hydrolase_4"/>
    <property type="match status" value="1"/>
</dbReference>
<dbReference type="PANTHER" id="PTHR43433">
    <property type="entry name" value="HYDROLASE, ALPHA/BETA FOLD FAMILY PROTEIN"/>
    <property type="match status" value="1"/>
</dbReference>
<dbReference type="Gene3D" id="3.40.50.1820">
    <property type="entry name" value="alpha/beta hydrolase"/>
    <property type="match status" value="1"/>
</dbReference>
<evidence type="ECO:0000313" key="2">
    <source>
        <dbReference type="EMBL" id="CAG8523516.1"/>
    </source>
</evidence>
<accession>A0ABM8W4L2</accession>
<proteinExistence type="predicted"/>
<dbReference type="SUPFAM" id="SSF53474">
    <property type="entry name" value="alpha/beta-Hydrolases"/>
    <property type="match status" value="1"/>
</dbReference>
<evidence type="ECO:0000313" key="3">
    <source>
        <dbReference type="Proteomes" id="UP000789901"/>
    </source>
</evidence>
<keyword evidence="3" id="KW-1185">Reference proteome</keyword>
<dbReference type="InterPro" id="IPR050471">
    <property type="entry name" value="AB_hydrolase"/>
</dbReference>
<protein>
    <submittedName>
        <fullName evidence="2">18436_t:CDS:1</fullName>
    </submittedName>
</protein>
<dbReference type="EMBL" id="CAJVQB010001159">
    <property type="protein sequence ID" value="CAG8523516.1"/>
    <property type="molecule type" value="Genomic_DNA"/>
</dbReference>
<evidence type="ECO:0000259" key="1">
    <source>
        <dbReference type="Pfam" id="PF12146"/>
    </source>
</evidence>
<dbReference type="InterPro" id="IPR029058">
    <property type="entry name" value="AB_hydrolase_fold"/>
</dbReference>
<dbReference type="InterPro" id="IPR022742">
    <property type="entry name" value="Hydrolase_4"/>
</dbReference>
<comment type="caution">
    <text evidence="2">The sequence shown here is derived from an EMBL/GenBank/DDBJ whole genome shotgun (WGS) entry which is preliminary data.</text>
</comment>
<reference evidence="2 3" key="1">
    <citation type="submission" date="2021-06" db="EMBL/GenBank/DDBJ databases">
        <authorList>
            <person name="Kallberg Y."/>
            <person name="Tangrot J."/>
            <person name="Rosling A."/>
        </authorList>
    </citation>
    <scope>NUCLEOTIDE SEQUENCE [LARGE SCALE GENOMIC DNA]</scope>
    <source>
        <strain evidence="2 3">120-4 pot B 10/14</strain>
    </source>
</reference>
<feature type="domain" description="Serine aminopeptidase S33" evidence="1">
    <location>
        <begin position="41"/>
        <end position="297"/>
    </location>
</feature>
<name>A0ABM8W4L2_GIGMA</name>
<organism evidence="2 3">
    <name type="scientific">Gigaspora margarita</name>
    <dbReference type="NCBI Taxonomy" id="4874"/>
    <lineage>
        <taxon>Eukaryota</taxon>
        <taxon>Fungi</taxon>
        <taxon>Fungi incertae sedis</taxon>
        <taxon>Mucoromycota</taxon>
        <taxon>Glomeromycotina</taxon>
        <taxon>Glomeromycetes</taxon>
        <taxon>Diversisporales</taxon>
        <taxon>Gigasporaceae</taxon>
        <taxon>Gigaspora</taxon>
    </lineage>
</organism>
<gene>
    <name evidence="2" type="ORF">GMARGA_LOCUS3276</name>
</gene>
<dbReference type="Proteomes" id="UP000789901">
    <property type="component" value="Unassembled WGS sequence"/>
</dbReference>